<evidence type="ECO:0000313" key="2">
    <source>
        <dbReference type="Proteomes" id="UP000309997"/>
    </source>
</evidence>
<evidence type="ECO:0000313" key="1">
    <source>
        <dbReference type="EMBL" id="KAL3596222.1"/>
    </source>
</evidence>
<dbReference type="Proteomes" id="UP000309997">
    <property type="component" value="Unassembled WGS sequence"/>
</dbReference>
<reference evidence="1 2" key="1">
    <citation type="journal article" date="2024" name="Plant Biotechnol. J.">
        <title>Genome and CRISPR/Cas9 system of a widespread forest tree (Populus alba) in the world.</title>
        <authorList>
            <person name="Liu Y.J."/>
            <person name="Jiang P.F."/>
            <person name="Han X.M."/>
            <person name="Li X.Y."/>
            <person name="Wang H.M."/>
            <person name="Wang Y.J."/>
            <person name="Wang X.X."/>
            <person name="Zeng Q.Y."/>
        </authorList>
    </citation>
    <scope>NUCLEOTIDE SEQUENCE [LARGE SCALE GENOMIC DNA]</scope>
    <source>
        <strain evidence="2">cv. PAL-ZL1</strain>
    </source>
</reference>
<comment type="caution">
    <text evidence="1">The sequence shown here is derived from an EMBL/GenBank/DDBJ whole genome shotgun (WGS) entry which is preliminary data.</text>
</comment>
<keyword evidence="2" id="KW-1185">Reference proteome</keyword>
<dbReference type="EMBL" id="RCHU02000004">
    <property type="protein sequence ID" value="KAL3596222.1"/>
    <property type="molecule type" value="Genomic_DNA"/>
</dbReference>
<protein>
    <submittedName>
        <fullName evidence="1">Uncharacterized protein</fullName>
    </submittedName>
</protein>
<organism evidence="1 2">
    <name type="scientific">Populus alba</name>
    <name type="common">White poplar</name>
    <dbReference type="NCBI Taxonomy" id="43335"/>
    <lineage>
        <taxon>Eukaryota</taxon>
        <taxon>Viridiplantae</taxon>
        <taxon>Streptophyta</taxon>
        <taxon>Embryophyta</taxon>
        <taxon>Tracheophyta</taxon>
        <taxon>Spermatophyta</taxon>
        <taxon>Magnoliopsida</taxon>
        <taxon>eudicotyledons</taxon>
        <taxon>Gunneridae</taxon>
        <taxon>Pentapetalae</taxon>
        <taxon>rosids</taxon>
        <taxon>fabids</taxon>
        <taxon>Malpighiales</taxon>
        <taxon>Salicaceae</taxon>
        <taxon>Saliceae</taxon>
        <taxon>Populus</taxon>
    </lineage>
</organism>
<proteinExistence type="predicted"/>
<name>A0ACC4CE83_POPAL</name>
<sequence length="84" mass="9930">MMEAFEMDIAPWSVYYGELRPGIDGWSYRSIEEHDPLHFPVFDAIEYNMKAFNLMLEEEDDVTESSSDGMALQRLKAWKEGWLY</sequence>
<gene>
    <name evidence="1" type="ORF">D5086_007859</name>
</gene>
<accession>A0ACC4CE83</accession>